<evidence type="ECO:0000313" key="2">
    <source>
        <dbReference type="Proteomes" id="UP000789396"/>
    </source>
</evidence>
<keyword evidence="2" id="KW-1185">Reference proteome</keyword>
<organism evidence="1 2">
    <name type="scientific">Racocetra fulgida</name>
    <dbReference type="NCBI Taxonomy" id="60492"/>
    <lineage>
        <taxon>Eukaryota</taxon>
        <taxon>Fungi</taxon>
        <taxon>Fungi incertae sedis</taxon>
        <taxon>Mucoromycota</taxon>
        <taxon>Glomeromycotina</taxon>
        <taxon>Glomeromycetes</taxon>
        <taxon>Diversisporales</taxon>
        <taxon>Gigasporaceae</taxon>
        <taxon>Racocetra</taxon>
    </lineage>
</organism>
<gene>
    <name evidence="1" type="ORF">RFULGI_LOCUS17553</name>
</gene>
<dbReference type="SUPFAM" id="SSF50965">
    <property type="entry name" value="Galactose oxidase, central domain"/>
    <property type="match status" value="1"/>
</dbReference>
<feature type="non-terminal residue" evidence="1">
    <location>
        <position position="1"/>
    </location>
</feature>
<accession>A0A9N9JVB4</accession>
<dbReference type="InterPro" id="IPR015915">
    <property type="entry name" value="Kelch-typ_b-propeller"/>
</dbReference>
<sequence length="73" mass="7748">TAGGNLPSPRRDHAACHTFINFINFTAKDGKVIIHGGVDVTFTSLFSDIAVLDTTRDPISWIPVSVNGTIPPG</sequence>
<dbReference type="AlphaFoldDB" id="A0A9N9JVB4"/>
<dbReference type="InterPro" id="IPR011043">
    <property type="entry name" value="Gal_Oxase/kelch_b-propeller"/>
</dbReference>
<protein>
    <submittedName>
        <fullName evidence="1">19198_t:CDS:1</fullName>
    </submittedName>
</protein>
<comment type="caution">
    <text evidence="1">The sequence shown here is derived from an EMBL/GenBank/DDBJ whole genome shotgun (WGS) entry which is preliminary data.</text>
</comment>
<dbReference type="OrthoDB" id="432528at2759"/>
<evidence type="ECO:0000313" key="1">
    <source>
        <dbReference type="EMBL" id="CAG8799141.1"/>
    </source>
</evidence>
<dbReference type="EMBL" id="CAJVPZ010069620">
    <property type="protein sequence ID" value="CAG8799141.1"/>
    <property type="molecule type" value="Genomic_DNA"/>
</dbReference>
<feature type="non-terminal residue" evidence="1">
    <location>
        <position position="73"/>
    </location>
</feature>
<reference evidence="1" key="1">
    <citation type="submission" date="2021-06" db="EMBL/GenBank/DDBJ databases">
        <authorList>
            <person name="Kallberg Y."/>
            <person name="Tangrot J."/>
            <person name="Rosling A."/>
        </authorList>
    </citation>
    <scope>NUCLEOTIDE SEQUENCE</scope>
    <source>
        <strain evidence="1">IN212</strain>
    </source>
</reference>
<name>A0A9N9JVB4_9GLOM</name>
<dbReference type="Proteomes" id="UP000789396">
    <property type="component" value="Unassembled WGS sequence"/>
</dbReference>
<dbReference type="Gene3D" id="2.120.10.80">
    <property type="entry name" value="Kelch-type beta propeller"/>
    <property type="match status" value="1"/>
</dbReference>
<proteinExistence type="predicted"/>